<gene>
    <name evidence="8" type="primary">der</name>
    <name evidence="13" type="ORF">SAJA_14445</name>
</gene>
<evidence type="ECO:0000256" key="9">
    <source>
        <dbReference type="PROSITE-ProRule" id="PRU01049"/>
    </source>
</evidence>
<feature type="compositionally biased region" description="Basic and acidic residues" evidence="11">
    <location>
        <begin position="451"/>
        <end position="462"/>
    </location>
</feature>
<dbReference type="AlphaFoldDB" id="A0A423PET7"/>
<dbReference type="InParanoid" id="A0A423PET7"/>
<proteinExistence type="inferred from homology"/>
<feature type="domain" description="EngA-type G" evidence="12">
    <location>
        <begin position="9"/>
        <end position="172"/>
    </location>
</feature>
<name>A0A423PET7_9GAMM</name>
<dbReference type="PROSITE" id="PS51712">
    <property type="entry name" value="G_ENGA"/>
    <property type="match status" value="2"/>
</dbReference>
<evidence type="ECO:0000256" key="7">
    <source>
        <dbReference type="ARBA" id="ARBA00032345"/>
    </source>
</evidence>
<dbReference type="InterPro" id="IPR027417">
    <property type="entry name" value="P-loop_NTPase"/>
</dbReference>
<evidence type="ECO:0000259" key="12">
    <source>
        <dbReference type="PROSITE" id="PS51712"/>
    </source>
</evidence>
<protein>
    <recommendedName>
        <fullName evidence="2 8">GTPase Der</fullName>
    </recommendedName>
    <alternativeName>
        <fullName evidence="7 8">GTP-binding protein EngA</fullName>
    </alternativeName>
</protein>
<organism evidence="13 14">
    <name type="scientific">Salinisphaera japonica YTM-1</name>
    <dbReference type="NCBI Taxonomy" id="1209778"/>
    <lineage>
        <taxon>Bacteria</taxon>
        <taxon>Pseudomonadati</taxon>
        <taxon>Pseudomonadota</taxon>
        <taxon>Gammaproteobacteria</taxon>
        <taxon>Salinisphaerales</taxon>
        <taxon>Salinisphaeraceae</taxon>
        <taxon>Salinisphaera</taxon>
    </lineage>
</organism>
<evidence type="ECO:0000256" key="3">
    <source>
        <dbReference type="ARBA" id="ARBA00022517"/>
    </source>
</evidence>
<dbReference type="EMBL" id="AYKG01000068">
    <property type="protein sequence ID" value="ROO24080.1"/>
    <property type="molecule type" value="Genomic_DNA"/>
</dbReference>
<dbReference type="GO" id="GO:0042254">
    <property type="term" value="P:ribosome biogenesis"/>
    <property type="evidence" value="ECO:0007669"/>
    <property type="project" value="UniProtKB-KW"/>
</dbReference>
<evidence type="ECO:0000256" key="1">
    <source>
        <dbReference type="ARBA" id="ARBA00008279"/>
    </source>
</evidence>
<dbReference type="PIRSF" id="PIRSF006485">
    <property type="entry name" value="GTP-binding_EngA"/>
    <property type="match status" value="1"/>
</dbReference>
<keyword evidence="14" id="KW-1185">Reference proteome</keyword>
<feature type="binding site" evidence="8">
    <location>
        <begin position="124"/>
        <end position="127"/>
    </location>
    <ligand>
        <name>GTP</name>
        <dbReference type="ChEBI" id="CHEBI:37565"/>
        <label>1</label>
    </ligand>
</feature>
<dbReference type="NCBIfam" id="TIGR03594">
    <property type="entry name" value="GTPase_EngA"/>
    <property type="match status" value="1"/>
</dbReference>
<feature type="binding site" evidence="8">
    <location>
        <begin position="236"/>
        <end position="240"/>
    </location>
    <ligand>
        <name>GTP</name>
        <dbReference type="ChEBI" id="CHEBI:37565"/>
        <label>2</label>
    </ligand>
</feature>
<dbReference type="CDD" id="cd01895">
    <property type="entry name" value="EngA2"/>
    <property type="match status" value="1"/>
</dbReference>
<evidence type="ECO:0000313" key="13">
    <source>
        <dbReference type="EMBL" id="ROO24080.1"/>
    </source>
</evidence>
<dbReference type="InterPro" id="IPR005225">
    <property type="entry name" value="Small_GTP-bd"/>
</dbReference>
<dbReference type="FunFam" id="3.40.50.300:FF:000057">
    <property type="entry name" value="GTPase Der"/>
    <property type="match status" value="1"/>
</dbReference>
<dbReference type="CDD" id="cd01894">
    <property type="entry name" value="EngA1"/>
    <property type="match status" value="1"/>
</dbReference>
<evidence type="ECO:0000256" key="6">
    <source>
        <dbReference type="ARBA" id="ARBA00023134"/>
    </source>
</evidence>
<evidence type="ECO:0000313" key="14">
    <source>
        <dbReference type="Proteomes" id="UP000285310"/>
    </source>
</evidence>
<evidence type="ECO:0000256" key="2">
    <source>
        <dbReference type="ARBA" id="ARBA00020953"/>
    </source>
</evidence>
<comment type="caution">
    <text evidence="13">The sequence shown here is derived from an EMBL/GenBank/DDBJ whole genome shotgun (WGS) entry which is preliminary data.</text>
</comment>
<dbReference type="SUPFAM" id="SSF52540">
    <property type="entry name" value="P-loop containing nucleoside triphosphate hydrolases"/>
    <property type="match status" value="2"/>
</dbReference>
<dbReference type="InterPro" id="IPR032859">
    <property type="entry name" value="KH_dom-like"/>
</dbReference>
<keyword evidence="5 8" id="KW-0547">Nucleotide-binding</keyword>
<dbReference type="Pfam" id="PF01926">
    <property type="entry name" value="MMR_HSR1"/>
    <property type="match status" value="2"/>
</dbReference>
<dbReference type="Gene3D" id="3.40.50.300">
    <property type="entry name" value="P-loop containing nucleotide triphosphate hydrolases"/>
    <property type="match status" value="2"/>
</dbReference>
<accession>A0A423PET7</accession>
<feature type="binding site" evidence="8">
    <location>
        <begin position="301"/>
        <end position="304"/>
    </location>
    <ligand>
        <name>GTP</name>
        <dbReference type="ChEBI" id="CHEBI:37565"/>
        <label>2</label>
    </ligand>
</feature>
<dbReference type="InterPro" id="IPR031166">
    <property type="entry name" value="G_ENGA"/>
</dbReference>
<dbReference type="PANTHER" id="PTHR43834">
    <property type="entry name" value="GTPASE DER"/>
    <property type="match status" value="1"/>
</dbReference>
<keyword evidence="3 8" id="KW-0690">Ribosome biogenesis</keyword>
<dbReference type="RefSeq" id="WP_245963342.1">
    <property type="nucleotide sequence ID" value="NZ_AYKG01000068.1"/>
</dbReference>
<evidence type="ECO:0000256" key="10">
    <source>
        <dbReference type="RuleBase" id="RU004481"/>
    </source>
</evidence>
<dbReference type="GO" id="GO:0005525">
    <property type="term" value="F:GTP binding"/>
    <property type="evidence" value="ECO:0007669"/>
    <property type="project" value="UniProtKB-UniRule"/>
</dbReference>
<feature type="binding site" evidence="8">
    <location>
        <begin position="62"/>
        <end position="66"/>
    </location>
    <ligand>
        <name>GTP</name>
        <dbReference type="ChEBI" id="CHEBI:37565"/>
        <label>1</label>
    </ligand>
</feature>
<keyword evidence="4 10" id="KW-0677">Repeat</keyword>
<dbReference type="InterPro" id="IPR006073">
    <property type="entry name" value="GTP-bd"/>
</dbReference>
<reference evidence="13 14" key="1">
    <citation type="submission" date="2013-10" db="EMBL/GenBank/DDBJ databases">
        <title>Salinisphaera japonica YTM-1 Genome Sequencing.</title>
        <authorList>
            <person name="Lai Q."/>
            <person name="Li C."/>
            <person name="Shao Z."/>
        </authorList>
    </citation>
    <scope>NUCLEOTIDE SEQUENCE [LARGE SCALE GENOMIC DNA]</scope>
    <source>
        <strain evidence="13 14">YTM-1</strain>
    </source>
</reference>
<comment type="subunit">
    <text evidence="8">Associates with the 50S ribosomal subunit.</text>
</comment>
<evidence type="ECO:0000256" key="11">
    <source>
        <dbReference type="SAM" id="MobiDB-lite"/>
    </source>
</evidence>
<dbReference type="GO" id="GO:0043022">
    <property type="term" value="F:ribosome binding"/>
    <property type="evidence" value="ECO:0007669"/>
    <property type="project" value="TreeGrafter"/>
</dbReference>
<comment type="similarity">
    <text evidence="1 8 9 10">Belongs to the TRAFAC class TrmE-Era-EngA-EngB-Septin-like GTPase superfamily. EngA (Der) GTPase family.</text>
</comment>
<evidence type="ECO:0000256" key="4">
    <source>
        <dbReference type="ARBA" id="ARBA00022737"/>
    </source>
</evidence>
<feature type="binding site" evidence="8">
    <location>
        <begin position="189"/>
        <end position="196"/>
    </location>
    <ligand>
        <name>GTP</name>
        <dbReference type="ChEBI" id="CHEBI:37565"/>
        <label>2</label>
    </ligand>
</feature>
<dbReference type="PANTHER" id="PTHR43834:SF6">
    <property type="entry name" value="GTPASE DER"/>
    <property type="match status" value="1"/>
</dbReference>
<evidence type="ECO:0000256" key="8">
    <source>
        <dbReference type="HAMAP-Rule" id="MF_00195"/>
    </source>
</evidence>
<feature type="binding site" evidence="8">
    <location>
        <begin position="15"/>
        <end position="22"/>
    </location>
    <ligand>
        <name>GTP</name>
        <dbReference type="ChEBI" id="CHEBI:37565"/>
        <label>1</label>
    </ligand>
</feature>
<dbReference type="FunFam" id="3.30.300.20:FF:000004">
    <property type="entry name" value="GTPase Der"/>
    <property type="match status" value="1"/>
</dbReference>
<dbReference type="Gene3D" id="3.30.300.20">
    <property type="match status" value="1"/>
</dbReference>
<dbReference type="NCBIfam" id="TIGR00231">
    <property type="entry name" value="small_GTP"/>
    <property type="match status" value="2"/>
</dbReference>
<dbReference type="Proteomes" id="UP000285310">
    <property type="component" value="Unassembled WGS sequence"/>
</dbReference>
<comment type="function">
    <text evidence="8 10">GTPase that plays an essential role in the late steps of ribosome biogenesis.</text>
</comment>
<dbReference type="HAMAP" id="MF_00195">
    <property type="entry name" value="GTPase_Der"/>
    <property type="match status" value="1"/>
</dbReference>
<dbReference type="InterPro" id="IPR015946">
    <property type="entry name" value="KH_dom-like_a/b"/>
</dbReference>
<keyword evidence="6 8" id="KW-0342">GTP-binding</keyword>
<dbReference type="FunCoup" id="A0A423PET7">
    <property type="interactions" value="506"/>
</dbReference>
<sequence length="462" mass="50304">MSETGAALPVVALVGRPNVGKSTLFNRLTRSRDALVADQPGVTRDRQYGYGAHAGQRFIVVDTGGIGQDDEDIDARALAQTEAALAEADVVLLVVDFRQGIMAGDEAIAEQLRRRGAHVFVAVNKSEGQTSVSAAAEFHALGLGDPWAISAEHGDRIRLLLEQVFTDLPPPRATVTAHRADAIRLAVLGRPNAGKSTLVNRLVGDDRMLTQDAPGTTRDAVASEFMFKDKPYVIVDTAGVRRRARVDDHIEKISVVKAMQAAEQAQIVLLIIDGVNGLSAQDIRLLNLAVERGRAAVIAVNKWDGLSEKERLTLHAQLVERMGSFDFLPLVFISALHGTGLDDLLGAVGDSHRALFAELSTPRLSRALEAAVEGHAPPAIHGRRIKLRFAHQGGQNPPTIVIHGNQTQRLSAEYKRYLTHQFRKAFDLYGVPIQLVFKNSDNPYAGRSNNRGKDRDRGKPRR</sequence>
<feature type="domain" description="EngA-type G" evidence="12">
    <location>
        <begin position="183"/>
        <end position="356"/>
    </location>
</feature>
<evidence type="ECO:0000256" key="5">
    <source>
        <dbReference type="ARBA" id="ARBA00022741"/>
    </source>
</evidence>
<dbReference type="Pfam" id="PF14714">
    <property type="entry name" value="KH_dom-like"/>
    <property type="match status" value="1"/>
</dbReference>
<dbReference type="InterPro" id="IPR016484">
    <property type="entry name" value="GTPase_Der"/>
</dbReference>
<feature type="region of interest" description="Disordered" evidence="11">
    <location>
        <begin position="440"/>
        <end position="462"/>
    </location>
</feature>